<dbReference type="InterPro" id="IPR045851">
    <property type="entry name" value="AMP-bd_C_sf"/>
</dbReference>
<keyword evidence="4" id="KW-0067">ATP-binding</keyword>
<keyword evidence="5" id="KW-0472">Membrane</keyword>
<dbReference type="Proteomes" id="UP000504636">
    <property type="component" value="Unplaced"/>
</dbReference>
<gene>
    <name evidence="7 9" type="ORF">BDZ99DRAFT_475367</name>
</gene>
<feature type="transmembrane region" description="Helical" evidence="5">
    <location>
        <begin position="335"/>
        <end position="354"/>
    </location>
</feature>
<dbReference type="GeneID" id="54462873"/>
<dbReference type="GO" id="GO:0006629">
    <property type="term" value="P:lipid metabolic process"/>
    <property type="evidence" value="ECO:0007669"/>
    <property type="project" value="InterPro"/>
</dbReference>
<feature type="domain" description="AMP-dependent synthetase/ligase" evidence="6">
    <location>
        <begin position="129"/>
        <end position="496"/>
    </location>
</feature>
<dbReference type="InterPro" id="IPR042099">
    <property type="entry name" value="ANL_N_sf"/>
</dbReference>
<proteinExistence type="inferred from homology"/>
<reference evidence="9" key="2">
    <citation type="submission" date="2020-04" db="EMBL/GenBank/DDBJ databases">
        <authorList>
            <consortium name="NCBI Genome Project"/>
        </authorList>
    </citation>
    <scope>NUCLEOTIDE SEQUENCE</scope>
    <source>
        <strain evidence="9">CBS 304.34</strain>
    </source>
</reference>
<dbReference type="NCBIfam" id="TIGR01217">
    <property type="entry name" value="ac_ac_CoA_syn"/>
    <property type="match status" value="1"/>
</dbReference>
<dbReference type="EMBL" id="MU003698">
    <property type="protein sequence ID" value="KAF2811868.1"/>
    <property type="molecule type" value="Genomic_DNA"/>
</dbReference>
<dbReference type="InterPro" id="IPR020845">
    <property type="entry name" value="AMP-binding_CS"/>
</dbReference>
<evidence type="ECO:0000256" key="2">
    <source>
        <dbReference type="ARBA" id="ARBA00022598"/>
    </source>
</evidence>
<accession>A0A6A6YTH1</accession>
<dbReference type="Gene3D" id="3.40.50.12780">
    <property type="entry name" value="N-terminal domain of ligase-like"/>
    <property type="match status" value="1"/>
</dbReference>
<keyword evidence="2" id="KW-0436">Ligase</keyword>
<keyword evidence="8" id="KW-1185">Reference proteome</keyword>
<organism evidence="7">
    <name type="scientific">Mytilinidion resinicola</name>
    <dbReference type="NCBI Taxonomy" id="574789"/>
    <lineage>
        <taxon>Eukaryota</taxon>
        <taxon>Fungi</taxon>
        <taxon>Dikarya</taxon>
        <taxon>Ascomycota</taxon>
        <taxon>Pezizomycotina</taxon>
        <taxon>Dothideomycetes</taxon>
        <taxon>Pleosporomycetidae</taxon>
        <taxon>Mytilinidiales</taxon>
        <taxon>Mytilinidiaceae</taxon>
        <taxon>Mytilinidion</taxon>
    </lineage>
</organism>
<evidence type="ECO:0000256" key="3">
    <source>
        <dbReference type="ARBA" id="ARBA00022741"/>
    </source>
</evidence>
<sequence length="691" mass="75851">MAQQRVPIWRPSHEDLNDSAMARFRDYSNKRYNLSLSSYAELHAWSINPDTADDFWLALFDFLDMRATAPPRAAFEPHWLTTTGKQHGGNMYPSPKFFPSAKMNFAGSVLLNRDPNGRAILEVAEASLDATVITWRELYDIVEKSADAMRSLGVKTGDRVAAVIGNTAQPIILCLAALSIGAIWSSVSPEFGVQGILDRLVQTTPKLVFSDTSVMYNGKLRDLVDTVQTWAKTVARGEELVHIVLTSSDPKQAASIEKGVTLPEFYAKGIGRRLVFEQLPFCQPAFIFYSSGTTGAPKCILHTAGGVLLQVKKDYIVQIGLRPGDLMFQYTTTAWIMWAFVLSALGTGAAVVVYSGSPLYPDVGFLPKLLAKLKVNVFGTSAKYLTDLMDSNKRPRDEHDLSALRKVTSTGSVLPPDVAEWFYAKGFPPNVQLISGSGGTDCSCAFVGGSPLLPLYADEIQAKVLGMAVDVFDPSHPEGVSIHASNEPGELVVRQPFPSQPATFWGPGGDAKYREAYYDMFGPKVWVQGDLIRISTTTGGIQMLGRSDGVLNPSGVRFGSAEIYAVVRLFHSIADSVCVGQRRPQDRDESVILFLKMAEGQKRTQTLKDQLKAEIGKQLSRRHVPKYVFYVDDIPYSHVGKKLEILVKNVISGRNSKSNVVANPDAVSLYQKYFDVEAAAKEVDVDEVAKL</sequence>
<dbReference type="SUPFAM" id="SSF56801">
    <property type="entry name" value="Acetyl-CoA synthetase-like"/>
    <property type="match status" value="1"/>
</dbReference>
<dbReference type="PANTHER" id="PTHR42921:SF1">
    <property type="entry name" value="ACETOACETYL-COA SYNTHETASE"/>
    <property type="match status" value="1"/>
</dbReference>
<dbReference type="NCBIfam" id="NF002937">
    <property type="entry name" value="PRK03584.1"/>
    <property type="match status" value="1"/>
</dbReference>
<keyword evidence="5" id="KW-0812">Transmembrane</keyword>
<dbReference type="Pfam" id="PF00501">
    <property type="entry name" value="AMP-binding"/>
    <property type="match status" value="1"/>
</dbReference>
<dbReference type="InterPro" id="IPR005914">
    <property type="entry name" value="Acac_CoA_synth"/>
</dbReference>
<dbReference type="PROSITE" id="PS00455">
    <property type="entry name" value="AMP_BINDING"/>
    <property type="match status" value="1"/>
</dbReference>
<dbReference type="AlphaFoldDB" id="A0A6A6YTH1"/>
<comment type="similarity">
    <text evidence="1">Belongs to the ATP-dependent AMP-binding enzyme family.</text>
</comment>
<dbReference type="RefSeq" id="XP_033578832.1">
    <property type="nucleotide sequence ID" value="XM_033721980.1"/>
</dbReference>
<keyword evidence="3" id="KW-0547">Nucleotide-binding</keyword>
<keyword evidence="5" id="KW-1133">Transmembrane helix</keyword>
<reference evidence="7 9" key="1">
    <citation type="journal article" date="2020" name="Stud. Mycol.">
        <title>101 Dothideomycetes genomes: a test case for predicting lifestyles and emergence of pathogens.</title>
        <authorList>
            <person name="Haridas S."/>
            <person name="Albert R."/>
            <person name="Binder M."/>
            <person name="Bloem J."/>
            <person name="Labutti K."/>
            <person name="Salamov A."/>
            <person name="Andreopoulos B."/>
            <person name="Baker S."/>
            <person name="Barry K."/>
            <person name="Bills G."/>
            <person name="Bluhm B."/>
            <person name="Cannon C."/>
            <person name="Castanera R."/>
            <person name="Culley D."/>
            <person name="Daum C."/>
            <person name="Ezra D."/>
            <person name="Gonzalez J."/>
            <person name="Henrissat B."/>
            <person name="Kuo A."/>
            <person name="Liang C."/>
            <person name="Lipzen A."/>
            <person name="Lutzoni F."/>
            <person name="Magnuson J."/>
            <person name="Mondo S."/>
            <person name="Nolan M."/>
            <person name="Ohm R."/>
            <person name="Pangilinan J."/>
            <person name="Park H.-J."/>
            <person name="Ramirez L."/>
            <person name="Alfaro M."/>
            <person name="Sun H."/>
            <person name="Tritt A."/>
            <person name="Yoshinaga Y."/>
            <person name="Zwiers L.-H."/>
            <person name="Turgeon B."/>
            <person name="Goodwin S."/>
            <person name="Spatafora J."/>
            <person name="Crous P."/>
            <person name="Grigoriev I."/>
        </authorList>
    </citation>
    <scope>NUCLEOTIDE SEQUENCE</scope>
    <source>
        <strain evidence="7 9">CBS 304.34</strain>
    </source>
</reference>
<evidence type="ECO:0000313" key="9">
    <source>
        <dbReference type="RefSeq" id="XP_033578832.1"/>
    </source>
</evidence>
<evidence type="ECO:0000313" key="8">
    <source>
        <dbReference type="Proteomes" id="UP000504636"/>
    </source>
</evidence>
<protein>
    <submittedName>
        <fullName evidence="7 9">Acetoacetyl-synthase</fullName>
    </submittedName>
</protein>
<evidence type="ECO:0000313" key="7">
    <source>
        <dbReference type="EMBL" id="KAF2811868.1"/>
    </source>
</evidence>
<dbReference type="OrthoDB" id="10253869at2759"/>
<reference evidence="9" key="3">
    <citation type="submission" date="2025-04" db="UniProtKB">
        <authorList>
            <consortium name="RefSeq"/>
        </authorList>
    </citation>
    <scope>IDENTIFICATION</scope>
    <source>
        <strain evidence="9">CBS 304.34</strain>
    </source>
</reference>
<evidence type="ECO:0000256" key="5">
    <source>
        <dbReference type="SAM" id="Phobius"/>
    </source>
</evidence>
<dbReference type="PANTHER" id="PTHR42921">
    <property type="entry name" value="ACETOACETYL-COA SYNTHETASE"/>
    <property type="match status" value="1"/>
</dbReference>
<dbReference type="GO" id="GO:0005524">
    <property type="term" value="F:ATP binding"/>
    <property type="evidence" value="ECO:0007669"/>
    <property type="project" value="UniProtKB-KW"/>
</dbReference>
<name>A0A6A6YTH1_9PEZI</name>
<evidence type="ECO:0000256" key="1">
    <source>
        <dbReference type="ARBA" id="ARBA00006432"/>
    </source>
</evidence>
<dbReference type="InterPro" id="IPR000873">
    <property type="entry name" value="AMP-dep_synth/lig_dom"/>
</dbReference>
<evidence type="ECO:0000256" key="4">
    <source>
        <dbReference type="ARBA" id="ARBA00022840"/>
    </source>
</evidence>
<dbReference type="Gene3D" id="3.30.300.30">
    <property type="match status" value="1"/>
</dbReference>
<evidence type="ECO:0000259" key="6">
    <source>
        <dbReference type="Pfam" id="PF00501"/>
    </source>
</evidence>
<dbReference type="GO" id="GO:0030729">
    <property type="term" value="F:acetoacetate-CoA ligase activity"/>
    <property type="evidence" value="ECO:0007669"/>
    <property type="project" value="InterPro"/>
</dbReference>